<dbReference type="AlphaFoldDB" id="A0A2T6C9H1"/>
<evidence type="ECO:0000313" key="1">
    <source>
        <dbReference type="EMBL" id="PTX64978.1"/>
    </source>
</evidence>
<sequence>MHIIYQCYGSAHSSVIAAAIHLGKLPSDRLPSVKEVLELPDFDWAEDRTIGTLFYKGRDENGHAVYTLGLGREWRAALRCIRSMLEILGEDPLQYRLVHALDCITLTTKVGGALSRRYGLCFLGRPLAAWGIRKSYPRLLELVCSIKGK</sequence>
<comment type="caution">
    <text evidence="1">The sequence shown here is derived from an EMBL/GenBank/DDBJ whole genome shotgun (WGS) entry which is preliminary data.</text>
</comment>
<dbReference type="Proteomes" id="UP000244240">
    <property type="component" value="Unassembled WGS sequence"/>
</dbReference>
<dbReference type="Pfam" id="PF11385">
    <property type="entry name" value="DUF3189"/>
    <property type="match status" value="1"/>
</dbReference>
<dbReference type="InterPro" id="IPR021525">
    <property type="entry name" value="DUF3189"/>
</dbReference>
<proteinExistence type="predicted"/>
<name>A0A2T6C9H1_9BACL</name>
<organism evidence="1 2">
    <name type="scientific">Melghirimyces profundicolus</name>
    <dbReference type="NCBI Taxonomy" id="1242148"/>
    <lineage>
        <taxon>Bacteria</taxon>
        <taxon>Bacillati</taxon>
        <taxon>Bacillota</taxon>
        <taxon>Bacilli</taxon>
        <taxon>Bacillales</taxon>
        <taxon>Thermoactinomycetaceae</taxon>
        <taxon>Melghirimyces</taxon>
    </lineage>
</organism>
<gene>
    <name evidence="1" type="ORF">C8P63_101200</name>
</gene>
<reference evidence="1 2" key="1">
    <citation type="submission" date="2018-04" db="EMBL/GenBank/DDBJ databases">
        <title>Genomic Encyclopedia of Archaeal and Bacterial Type Strains, Phase II (KMG-II): from individual species to whole genera.</title>
        <authorList>
            <person name="Goeker M."/>
        </authorList>
    </citation>
    <scope>NUCLEOTIDE SEQUENCE [LARGE SCALE GENOMIC DNA]</scope>
    <source>
        <strain evidence="1 2">DSM 45787</strain>
    </source>
</reference>
<protein>
    <submittedName>
        <fullName evidence="1">Uncharacterized protein DUF3189</fullName>
    </submittedName>
</protein>
<accession>A0A2T6C9H1</accession>
<keyword evidence="2" id="KW-1185">Reference proteome</keyword>
<dbReference type="RefSeq" id="WP_108021459.1">
    <property type="nucleotide sequence ID" value="NZ_QBKR01000001.1"/>
</dbReference>
<evidence type="ECO:0000313" key="2">
    <source>
        <dbReference type="Proteomes" id="UP000244240"/>
    </source>
</evidence>
<dbReference type="EMBL" id="QBKR01000001">
    <property type="protein sequence ID" value="PTX64978.1"/>
    <property type="molecule type" value="Genomic_DNA"/>
</dbReference>
<dbReference type="OrthoDB" id="1680616at2"/>